<dbReference type="EMBL" id="CP011454">
    <property type="protein sequence ID" value="AMW06922.1"/>
    <property type="molecule type" value="Genomic_DNA"/>
</dbReference>
<dbReference type="InterPro" id="IPR025235">
    <property type="entry name" value="DUF4178"/>
</dbReference>
<keyword evidence="3" id="KW-1185">Reference proteome</keyword>
<evidence type="ECO:0000259" key="1">
    <source>
        <dbReference type="Pfam" id="PF13785"/>
    </source>
</evidence>
<reference evidence="2 3" key="2">
    <citation type="journal article" date="2016" name="Environ. Microbiol. Rep.">
        <title>Metagenomic evidence for the presence of phototrophic Gemmatimonadetes bacteria in diverse environments.</title>
        <authorList>
            <person name="Zeng Y."/>
            <person name="Baumbach J."/>
            <person name="Barbosa E.G."/>
            <person name="Azevedo V."/>
            <person name="Zhang C."/>
            <person name="Koblizek M."/>
        </authorList>
    </citation>
    <scope>NUCLEOTIDE SEQUENCE [LARGE SCALE GENOMIC DNA]</scope>
    <source>
        <strain evidence="2 3">AP64</strain>
    </source>
</reference>
<evidence type="ECO:0000313" key="2">
    <source>
        <dbReference type="EMBL" id="AMW06922.1"/>
    </source>
</evidence>
<dbReference type="KEGG" id="gph:GEMMAAP_15625"/>
<proteinExistence type="predicted"/>
<dbReference type="STRING" id="1379270.GEMMAAP_15625"/>
<evidence type="ECO:0000313" key="3">
    <source>
        <dbReference type="Proteomes" id="UP000076404"/>
    </source>
</evidence>
<dbReference type="AlphaFoldDB" id="A0A145Q538"/>
<accession>A0A145Q538</accession>
<dbReference type="eggNOG" id="COG1379">
    <property type="taxonomic scope" value="Bacteria"/>
</dbReference>
<protein>
    <recommendedName>
        <fullName evidence="1">DUF4178 domain-containing protein</fullName>
    </recommendedName>
</protein>
<organism evidence="2 3">
    <name type="scientific">Gemmatimonas phototrophica</name>
    <dbReference type="NCBI Taxonomy" id="1379270"/>
    <lineage>
        <taxon>Bacteria</taxon>
        <taxon>Pseudomonadati</taxon>
        <taxon>Gemmatimonadota</taxon>
        <taxon>Gemmatimonadia</taxon>
        <taxon>Gemmatimonadales</taxon>
        <taxon>Gemmatimonadaceae</taxon>
        <taxon>Gemmatimonas</taxon>
    </lineage>
</organism>
<dbReference type="Proteomes" id="UP000076404">
    <property type="component" value="Chromosome"/>
</dbReference>
<sequence>MVPQPHGATCPNCGAPVRFLWAQAVQTTCAYCRSVLVRRDLDLERVGVQADFPVTGSPIQIGTEGKWRGKSFVVVGRITYAWARGRWNEWHCVLNDGLSAWLSDAQLEYAMTMVSEPRGKMPELRSTYVGDSYVWYDVRYEVANILEATYIGTEGDLPFYTYRKDASTFIDLQNDQGAFATVDGTETPPLLYLGEYVTFDDLALKNLREFEGW</sequence>
<dbReference type="Pfam" id="PF13785">
    <property type="entry name" value="DUF4178"/>
    <property type="match status" value="1"/>
</dbReference>
<gene>
    <name evidence="2" type="ORF">GEMMAAP_15625</name>
</gene>
<name>A0A145Q538_9BACT</name>
<reference evidence="2 3" key="1">
    <citation type="journal article" date="2014" name="Proc. Natl. Acad. Sci. U.S.A.">
        <title>Functional type 2 photosynthetic reaction centers found in the rare bacterial phylum Gemmatimonadetes.</title>
        <authorList>
            <person name="Zeng Y."/>
            <person name="Feng F."/>
            <person name="Medova H."/>
            <person name="Dean J."/>
            <person name="Koblizek M."/>
        </authorList>
    </citation>
    <scope>NUCLEOTIDE SEQUENCE [LARGE SCALE GENOMIC DNA]</scope>
    <source>
        <strain evidence="2 3">AP64</strain>
    </source>
</reference>
<feature type="domain" description="DUF4178" evidence="1">
    <location>
        <begin position="60"/>
        <end position="198"/>
    </location>
</feature>